<dbReference type="Proteomes" id="UP000030671">
    <property type="component" value="Unassembled WGS sequence"/>
</dbReference>
<dbReference type="RefSeq" id="XP_009552287.1">
    <property type="nucleotide sequence ID" value="XM_009553992.1"/>
</dbReference>
<evidence type="ECO:0000313" key="3">
    <source>
        <dbReference type="EMBL" id="ETW76064.1"/>
    </source>
</evidence>
<gene>
    <name evidence="3" type="ORF">HETIRDRAFT_119296</name>
</gene>
<dbReference type="GeneID" id="20666642"/>
<dbReference type="InParanoid" id="W4JRH3"/>
<proteinExistence type="predicted"/>
<organism evidence="3 4">
    <name type="scientific">Heterobasidion irregulare (strain TC 32-1)</name>
    <dbReference type="NCBI Taxonomy" id="747525"/>
    <lineage>
        <taxon>Eukaryota</taxon>
        <taxon>Fungi</taxon>
        <taxon>Dikarya</taxon>
        <taxon>Basidiomycota</taxon>
        <taxon>Agaricomycotina</taxon>
        <taxon>Agaricomycetes</taxon>
        <taxon>Russulales</taxon>
        <taxon>Bondarzewiaceae</taxon>
        <taxon>Heterobasidion</taxon>
        <taxon>Heterobasidion annosum species complex</taxon>
    </lineage>
</organism>
<evidence type="ECO:0000313" key="4">
    <source>
        <dbReference type="Proteomes" id="UP000030671"/>
    </source>
</evidence>
<keyword evidence="4" id="KW-1185">Reference proteome</keyword>
<dbReference type="KEGG" id="hir:HETIRDRAFT_119296"/>
<feature type="transmembrane region" description="Helical" evidence="1">
    <location>
        <begin position="34"/>
        <end position="55"/>
    </location>
</feature>
<sequence>MQKYVPFILYYDHLMTLSEEITWIWSRPRARSSLLFFLNRYVPLVGHIAVLVYTFGGFTICDKFPGIHSIPSLPDYVQPNSRGQFYSLADTAHYYHLLVCTSNAWGEQWSAITAYTVTSAELAHDRHNHISFPKLSFVAYCLAAPWEMHIVFDVTVFILTTVKWSQHRRDSLAHLDTCEKWSGAMYFCAMGLAELANIFTFYDPLRGTLSTFATCISVTMMSRLILNLHGTSSRLPSSTQATESIVFASRRDTMMHPDDADDDVVHDIGSHRLEHLSQEDVNVCE</sequence>
<dbReference type="eggNOG" id="ENOG502RC55">
    <property type="taxonomic scope" value="Eukaryota"/>
</dbReference>
<dbReference type="OrthoDB" id="2686513at2759"/>
<keyword evidence="1" id="KW-0472">Membrane</keyword>
<dbReference type="InterPro" id="IPR045340">
    <property type="entry name" value="DUF6533"/>
</dbReference>
<protein>
    <recommendedName>
        <fullName evidence="2">DUF6533 domain-containing protein</fullName>
    </recommendedName>
</protein>
<keyword evidence="1" id="KW-1133">Transmembrane helix</keyword>
<reference evidence="3 4" key="1">
    <citation type="journal article" date="2012" name="New Phytol.">
        <title>Insight into trade-off between wood decay and parasitism from the genome of a fungal forest pathogen.</title>
        <authorList>
            <person name="Olson A."/>
            <person name="Aerts A."/>
            <person name="Asiegbu F."/>
            <person name="Belbahri L."/>
            <person name="Bouzid O."/>
            <person name="Broberg A."/>
            <person name="Canback B."/>
            <person name="Coutinho P.M."/>
            <person name="Cullen D."/>
            <person name="Dalman K."/>
            <person name="Deflorio G."/>
            <person name="van Diepen L.T."/>
            <person name="Dunand C."/>
            <person name="Duplessis S."/>
            <person name="Durling M."/>
            <person name="Gonthier P."/>
            <person name="Grimwood J."/>
            <person name="Fossdal C.G."/>
            <person name="Hansson D."/>
            <person name="Henrissat B."/>
            <person name="Hietala A."/>
            <person name="Himmelstrand K."/>
            <person name="Hoffmeister D."/>
            <person name="Hogberg N."/>
            <person name="James T.Y."/>
            <person name="Karlsson M."/>
            <person name="Kohler A."/>
            <person name="Kues U."/>
            <person name="Lee Y.H."/>
            <person name="Lin Y.C."/>
            <person name="Lind M."/>
            <person name="Lindquist E."/>
            <person name="Lombard V."/>
            <person name="Lucas S."/>
            <person name="Lunden K."/>
            <person name="Morin E."/>
            <person name="Murat C."/>
            <person name="Park J."/>
            <person name="Raffaello T."/>
            <person name="Rouze P."/>
            <person name="Salamov A."/>
            <person name="Schmutz J."/>
            <person name="Solheim H."/>
            <person name="Stahlberg J."/>
            <person name="Velez H."/>
            <person name="de Vries R.P."/>
            <person name="Wiebenga A."/>
            <person name="Woodward S."/>
            <person name="Yakovlev I."/>
            <person name="Garbelotto M."/>
            <person name="Martin F."/>
            <person name="Grigoriev I.V."/>
            <person name="Stenlid J."/>
        </authorList>
    </citation>
    <scope>NUCLEOTIDE SEQUENCE [LARGE SCALE GENOMIC DNA]</scope>
    <source>
        <strain evidence="3 4">TC 32-1</strain>
    </source>
</reference>
<feature type="domain" description="DUF6533" evidence="2">
    <location>
        <begin position="8"/>
        <end position="45"/>
    </location>
</feature>
<dbReference type="HOGENOM" id="CLU_035509_7_0_1"/>
<name>W4JRH3_HETIT</name>
<dbReference type="EMBL" id="KI925465">
    <property type="protein sequence ID" value="ETW76064.1"/>
    <property type="molecule type" value="Genomic_DNA"/>
</dbReference>
<evidence type="ECO:0000256" key="1">
    <source>
        <dbReference type="SAM" id="Phobius"/>
    </source>
</evidence>
<evidence type="ECO:0000259" key="2">
    <source>
        <dbReference type="Pfam" id="PF20151"/>
    </source>
</evidence>
<keyword evidence="1" id="KW-0812">Transmembrane</keyword>
<dbReference type="AlphaFoldDB" id="W4JRH3"/>
<dbReference type="Pfam" id="PF20151">
    <property type="entry name" value="DUF6533"/>
    <property type="match status" value="1"/>
</dbReference>
<accession>W4JRH3</accession>